<dbReference type="Proteomes" id="UP001233999">
    <property type="component" value="Unassembled WGS sequence"/>
</dbReference>
<keyword evidence="5" id="KW-0862">Zinc</keyword>
<comment type="caution">
    <text evidence="8">The sequence shown here is derived from an EMBL/GenBank/DDBJ whole genome shotgun (WGS) entry which is preliminary data.</text>
</comment>
<organism evidence="8 9">
    <name type="scientific">Diploptera punctata</name>
    <name type="common">Pacific beetle cockroach</name>
    <dbReference type="NCBI Taxonomy" id="6984"/>
    <lineage>
        <taxon>Eukaryota</taxon>
        <taxon>Metazoa</taxon>
        <taxon>Ecdysozoa</taxon>
        <taxon>Arthropoda</taxon>
        <taxon>Hexapoda</taxon>
        <taxon>Insecta</taxon>
        <taxon>Pterygota</taxon>
        <taxon>Neoptera</taxon>
        <taxon>Polyneoptera</taxon>
        <taxon>Dictyoptera</taxon>
        <taxon>Blattodea</taxon>
        <taxon>Blaberoidea</taxon>
        <taxon>Blaberidae</taxon>
        <taxon>Diplopterinae</taxon>
        <taxon>Diploptera</taxon>
    </lineage>
</organism>
<keyword evidence="3" id="KW-0479">Metal-binding</keyword>
<comment type="subcellular location">
    <subcellularLocation>
        <location evidence="1">Cytoplasm</location>
    </subcellularLocation>
</comment>
<reference evidence="8" key="1">
    <citation type="journal article" date="2023" name="IScience">
        <title>Live-bearing cockroach genome reveals convergent evolutionary mechanisms linked to viviparity in insects and beyond.</title>
        <authorList>
            <person name="Fouks B."/>
            <person name="Harrison M.C."/>
            <person name="Mikhailova A.A."/>
            <person name="Marchal E."/>
            <person name="English S."/>
            <person name="Carruthers M."/>
            <person name="Jennings E.C."/>
            <person name="Chiamaka E.L."/>
            <person name="Frigard R.A."/>
            <person name="Pippel M."/>
            <person name="Attardo G.M."/>
            <person name="Benoit J.B."/>
            <person name="Bornberg-Bauer E."/>
            <person name="Tobe S.S."/>
        </authorList>
    </citation>
    <scope>NUCLEOTIDE SEQUENCE</scope>
    <source>
        <strain evidence="8">Stay&amp;Tobe</strain>
    </source>
</reference>
<accession>A0AAD7Z423</accession>
<dbReference type="GO" id="GO:0005737">
    <property type="term" value="C:cytoplasm"/>
    <property type="evidence" value="ECO:0007669"/>
    <property type="project" value="UniProtKB-SubCell"/>
</dbReference>
<evidence type="ECO:0000313" key="8">
    <source>
        <dbReference type="EMBL" id="KAJ9573472.1"/>
    </source>
</evidence>
<keyword evidence="6" id="KW-0391">Immunity</keyword>
<dbReference type="InterPro" id="IPR046439">
    <property type="entry name" value="ZF_RZ_dom"/>
</dbReference>
<dbReference type="PROSITE" id="PS51981">
    <property type="entry name" value="ZF_RZ"/>
    <property type="match status" value="1"/>
</dbReference>
<evidence type="ECO:0000256" key="2">
    <source>
        <dbReference type="ARBA" id="ARBA00022490"/>
    </source>
</evidence>
<protein>
    <recommendedName>
        <fullName evidence="7">RZ-type domain-containing protein</fullName>
    </recommendedName>
</protein>
<keyword evidence="4" id="KW-0863">Zinc-finger</keyword>
<evidence type="ECO:0000313" key="9">
    <source>
        <dbReference type="Proteomes" id="UP001233999"/>
    </source>
</evidence>
<dbReference type="GO" id="GO:0002376">
    <property type="term" value="P:immune system process"/>
    <property type="evidence" value="ECO:0007669"/>
    <property type="project" value="UniProtKB-KW"/>
</dbReference>
<sequence length="160" mass="18276">MCCRFRYITQLFMLESMENFQHIKNNNPTVEKTHKQVSELIYSPLRFSQHKQVSELLKKLAHSSKSALEIFEKERKQIVQALGLKSGHWFKCPKGHIYLITECGGAMQTGRCNECGSQIGGTNHRLLSDNSFAPEMDGARYPAYSEAANLANFDQNEFLN</sequence>
<keyword evidence="2" id="KW-0963">Cytoplasm</keyword>
<reference evidence="8" key="2">
    <citation type="submission" date="2023-05" db="EMBL/GenBank/DDBJ databases">
        <authorList>
            <person name="Fouks B."/>
        </authorList>
    </citation>
    <scope>NUCLEOTIDE SEQUENCE</scope>
    <source>
        <strain evidence="8">Stay&amp;Tobe</strain>
        <tissue evidence="8">Testes</tissue>
    </source>
</reference>
<proteinExistence type="predicted"/>
<dbReference type="EMBL" id="JASPKZ010010698">
    <property type="protein sequence ID" value="KAJ9573472.1"/>
    <property type="molecule type" value="Genomic_DNA"/>
</dbReference>
<evidence type="ECO:0000256" key="4">
    <source>
        <dbReference type="ARBA" id="ARBA00022771"/>
    </source>
</evidence>
<dbReference type="Pfam" id="PF20173">
    <property type="entry name" value="ZnF_RZ-type"/>
    <property type="match status" value="1"/>
</dbReference>
<evidence type="ECO:0000256" key="6">
    <source>
        <dbReference type="ARBA" id="ARBA00022859"/>
    </source>
</evidence>
<evidence type="ECO:0000256" key="3">
    <source>
        <dbReference type="ARBA" id="ARBA00022723"/>
    </source>
</evidence>
<feature type="domain" description="RZ-type" evidence="7">
    <location>
        <begin position="70"/>
        <end position="139"/>
    </location>
</feature>
<dbReference type="AlphaFoldDB" id="A0AAD7Z423"/>
<dbReference type="GO" id="GO:0008270">
    <property type="term" value="F:zinc ion binding"/>
    <property type="evidence" value="ECO:0007669"/>
    <property type="project" value="UniProtKB-KW"/>
</dbReference>
<name>A0AAD7Z423_DIPPU</name>
<evidence type="ECO:0000256" key="5">
    <source>
        <dbReference type="ARBA" id="ARBA00022833"/>
    </source>
</evidence>
<gene>
    <name evidence="8" type="ORF">L9F63_009132</name>
</gene>
<evidence type="ECO:0000259" key="7">
    <source>
        <dbReference type="PROSITE" id="PS51981"/>
    </source>
</evidence>
<keyword evidence="9" id="KW-1185">Reference proteome</keyword>
<evidence type="ECO:0000256" key="1">
    <source>
        <dbReference type="ARBA" id="ARBA00004496"/>
    </source>
</evidence>